<feature type="region of interest" description="Disordered" evidence="1">
    <location>
        <begin position="614"/>
        <end position="649"/>
    </location>
</feature>
<proteinExistence type="predicted"/>
<organism evidence="2 3">
    <name type="scientific">Bodo saltans</name>
    <name type="common">Flagellated protozoan</name>
    <dbReference type="NCBI Taxonomy" id="75058"/>
    <lineage>
        <taxon>Eukaryota</taxon>
        <taxon>Discoba</taxon>
        <taxon>Euglenozoa</taxon>
        <taxon>Kinetoplastea</taxon>
        <taxon>Metakinetoplastina</taxon>
        <taxon>Eubodonida</taxon>
        <taxon>Bodonidae</taxon>
        <taxon>Bodo</taxon>
    </lineage>
</organism>
<gene>
    <name evidence="2" type="ORF">BSAL_83145</name>
</gene>
<evidence type="ECO:0000313" key="3">
    <source>
        <dbReference type="Proteomes" id="UP000051952"/>
    </source>
</evidence>
<name>A0A0S4IZP6_BODSA</name>
<dbReference type="EMBL" id="CYKH01000931">
    <property type="protein sequence ID" value="CUG68515.1"/>
    <property type="molecule type" value="Genomic_DNA"/>
</dbReference>
<keyword evidence="3" id="KW-1185">Reference proteome</keyword>
<feature type="compositionally biased region" description="Polar residues" evidence="1">
    <location>
        <begin position="629"/>
        <end position="644"/>
    </location>
</feature>
<dbReference type="VEuPathDB" id="TriTrypDB:BSAL_83145"/>
<dbReference type="Proteomes" id="UP000051952">
    <property type="component" value="Unassembled WGS sequence"/>
</dbReference>
<dbReference type="AlphaFoldDB" id="A0A0S4IZP6"/>
<protein>
    <submittedName>
        <fullName evidence="2">Membrane-associated protein, putative</fullName>
    </submittedName>
</protein>
<evidence type="ECO:0000313" key="2">
    <source>
        <dbReference type="EMBL" id="CUG68515.1"/>
    </source>
</evidence>
<sequence>MPRKITSNNKWRVGPLLLLAILTAVFLAPPFIATLSAEPRVQRIVIANGARPEFLKSTLLDIVGEMPITGGADMVLFVFADKREYDVAAVQLGSARLPLGICDIMVAWLGCRPLQILRTFGVKKTGEIIDTSLSSVPNPCREDDAIPSSTAALLASNSGEFLLAAAGKLLHWGADDEGLFAHDAKVVVMQPSDAVLCRGHARAGAAQFESLSTCNRDCLRLVSLGKSNASHLVNTLPYVVDSGAAMVRWWRREHPPARRQHQRLVRAFNANDSSPLLDLTALAKPGYGAQIDWRNIELFSPIFFLGTLHAVAKFSDLVQVALVESPIPPGYPHEIVIASVVQSLRDRQWLRDSNRWLNIKPFTVNVLPPLEFPVGSRETCWKERACRSRAIKDDSPIAFIRPFACPKQRPQQAPWLTVPCRSGMYDDFYLLHRGIVNPVNATTQRNGSQFEAAVIQPMEALPVSLIPSSALTRRWKELSNDAVAASTLRRSRAGNARLGASPVIAEQQPANVEASECSRRSLNAVLGVCGSFEPSVVSGFVRSFVKFHKRGCTKLLLFVDEELLPSYQAAYGTLEDIEVLSTRPLMSSLKLKDCGVAVFRTELLARWMDSNSEVEERDRTAATGEAVGQSPQGTATPQPSGQRTTPPPYRYVMMVDTRDTFFQSDPFKHVEGLSQKSSSAKVASPSRSVVFVVAERFDAASLDLYNPIVFDFHERLAGASCGLAAVQWSYRLRVAPIPTPSSVDRAAHKGGTNKVDADGRARGAVGSGEWAAVEPLPIVCLGLMFGTYDAVRDLLHLLAESLVARIVDDPQLCGVNIDQGMLNCLLYGGLAHANYAHDVVLLNPYTLPYTHGFRSYDEIAFGKDAVSSSGYKYLQSCQKTPRRSGRYDRPTESSPLAQHHHFAVVHQADRMPETYFYATEVLTQSEEEHSTSKQEPK</sequence>
<reference evidence="3" key="1">
    <citation type="submission" date="2015-09" db="EMBL/GenBank/DDBJ databases">
        <authorList>
            <consortium name="Pathogen Informatics"/>
        </authorList>
    </citation>
    <scope>NUCLEOTIDE SEQUENCE [LARGE SCALE GENOMIC DNA]</scope>
    <source>
        <strain evidence="3">Lake Konstanz</strain>
    </source>
</reference>
<accession>A0A0S4IZP6</accession>
<evidence type="ECO:0000256" key="1">
    <source>
        <dbReference type="SAM" id="MobiDB-lite"/>
    </source>
</evidence>